<dbReference type="GO" id="GO:0004519">
    <property type="term" value="F:endonuclease activity"/>
    <property type="evidence" value="ECO:0007669"/>
    <property type="project" value="InterPro"/>
</dbReference>
<evidence type="ECO:0000313" key="6">
    <source>
        <dbReference type="EMBL" id="CEN31399.1"/>
    </source>
</evidence>
<dbReference type="SMART" id="SM00507">
    <property type="entry name" value="HNHc"/>
    <property type="match status" value="1"/>
</dbReference>
<evidence type="ECO:0000256" key="2">
    <source>
        <dbReference type="ARBA" id="ARBA00022801"/>
    </source>
</evidence>
<dbReference type="AlphaFoldDB" id="A0A9P1KYH9"/>
<evidence type="ECO:0000259" key="5">
    <source>
        <dbReference type="SMART" id="SM00507"/>
    </source>
</evidence>
<reference evidence="7" key="1">
    <citation type="submission" date="2015-01" db="EMBL/GenBank/DDBJ databases">
        <authorList>
            <person name="Aslett A.Martin."/>
            <person name="De Silva Nishadi"/>
        </authorList>
    </citation>
    <scope>NUCLEOTIDE SEQUENCE [LARGE SCALE GENOMIC DNA]</scope>
    <source>
        <strain evidence="7">UMC4404</strain>
    </source>
</reference>
<protein>
    <recommendedName>
        <fullName evidence="4">Putative HNH nuclease YajD</fullName>
    </recommendedName>
</protein>
<gene>
    <name evidence="6" type="ORF">UMC4404_32731</name>
</gene>
<accession>A0A9P1KYH9</accession>
<feature type="domain" description="HNH nuclease" evidence="5">
    <location>
        <begin position="26"/>
        <end position="82"/>
    </location>
</feature>
<evidence type="ECO:0000313" key="7">
    <source>
        <dbReference type="Proteomes" id="UP000049685"/>
    </source>
</evidence>
<organism evidence="6 7">
    <name type="scientific">Paraclostridium sordellii</name>
    <name type="common">Clostridium sordellii</name>
    <dbReference type="NCBI Taxonomy" id="1505"/>
    <lineage>
        <taxon>Bacteria</taxon>
        <taxon>Bacillati</taxon>
        <taxon>Bacillota</taxon>
        <taxon>Clostridia</taxon>
        <taxon>Peptostreptococcales</taxon>
        <taxon>Peptostreptococcaceae</taxon>
        <taxon>Paraclostridium</taxon>
    </lineage>
</organism>
<dbReference type="Gene3D" id="1.10.30.50">
    <property type="match status" value="1"/>
</dbReference>
<dbReference type="GO" id="GO:0016787">
    <property type="term" value="F:hydrolase activity"/>
    <property type="evidence" value="ECO:0007669"/>
    <property type="project" value="UniProtKB-KW"/>
</dbReference>
<dbReference type="GO" id="GO:0003676">
    <property type="term" value="F:nucleic acid binding"/>
    <property type="evidence" value="ECO:0007669"/>
    <property type="project" value="InterPro"/>
</dbReference>
<dbReference type="PANTHER" id="PTHR41286:SF1">
    <property type="entry name" value="HNH NUCLEASE YAJD-RELATED"/>
    <property type="match status" value="1"/>
</dbReference>
<proteinExistence type="inferred from homology"/>
<dbReference type="PANTHER" id="PTHR41286">
    <property type="entry name" value="HNH NUCLEASE YAJD-RELATED"/>
    <property type="match status" value="1"/>
</dbReference>
<comment type="similarity">
    <text evidence="3">Belongs to the HNH nuclease family.</text>
</comment>
<dbReference type="InterPro" id="IPR002711">
    <property type="entry name" value="HNH"/>
</dbReference>
<dbReference type="InterPro" id="IPR003615">
    <property type="entry name" value="HNH_nuc"/>
</dbReference>
<dbReference type="Proteomes" id="UP000049685">
    <property type="component" value="Unassembled WGS sequence"/>
</dbReference>
<keyword evidence="1" id="KW-0540">Nuclease</keyword>
<comment type="caution">
    <text evidence="6">The sequence shown here is derived from an EMBL/GenBank/DDBJ whole genome shotgun (WGS) entry which is preliminary data.</text>
</comment>
<name>A0A9P1KYH9_PARSO</name>
<dbReference type="CDD" id="cd00085">
    <property type="entry name" value="HNHc"/>
    <property type="match status" value="1"/>
</dbReference>
<dbReference type="RefSeq" id="WP_057558916.1">
    <property type="nucleotide sequence ID" value="NZ_CDNY01000004.1"/>
</dbReference>
<keyword evidence="2" id="KW-0378">Hydrolase</keyword>
<dbReference type="GO" id="GO:0005829">
    <property type="term" value="C:cytosol"/>
    <property type="evidence" value="ECO:0007669"/>
    <property type="project" value="TreeGrafter"/>
</dbReference>
<dbReference type="GO" id="GO:0008270">
    <property type="term" value="F:zinc ion binding"/>
    <property type="evidence" value="ECO:0007669"/>
    <property type="project" value="InterPro"/>
</dbReference>
<evidence type="ECO:0000256" key="3">
    <source>
        <dbReference type="ARBA" id="ARBA00038412"/>
    </source>
</evidence>
<dbReference type="EMBL" id="CDNY01000004">
    <property type="protein sequence ID" value="CEN31399.1"/>
    <property type="molecule type" value="Genomic_DNA"/>
</dbReference>
<evidence type="ECO:0000256" key="4">
    <source>
        <dbReference type="ARBA" id="ARBA00040194"/>
    </source>
</evidence>
<sequence>MGHIRFKRYIQDEEANKFYKTYKWIKKRQEVLIRDNYECQECKKKGGYHKAECVHHIKELKKYPELALDINNLISLCNRCHNLIHEKHLTRVKTKFINEERW</sequence>
<evidence type="ECO:0000256" key="1">
    <source>
        <dbReference type="ARBA" id="ARBA00022722"/>
    </source>
</evidence>
<dbReference type="Pfam" id="PF01844">
    <property type="entry name" value="HNH"/>
    <property type="match status" value="1"/>
</dbReference>